<feature type="transmembrane region" description="Helical" evidence="1">
    <location>
        <begin position="152"/>
        <end position="172"/>
    </location>
</feature>
<evidence type="ECO:0000313" key="3">
    <source>
        <dbReference type="Proteomes" id="UP001174691"/>
    </source>
</evidence>
<gene>
    <name evidence="2" type="ORF">NKR19_g6659</name>
</gene>
<evidence type="ECO:0000313" key="2">
    <source>
        <dbReference type="EMBL" id="KAJ9143953.1"/>
    </source>
</evidence>
<dbReference type="AlphaFoldDB" id="A0AA38VPI9"/>
<evidence type="ECO:0000256" key="1">
    <source>
        <dbReference type="SAM" id="Phobius"/>
    </source>
</evidence>
<reference evidence="2" key="1">
    <citation type="submission" date="2022-07" db="EMBL/GenBank/DDBJ databases">
        <title>Fungi with potential for degradation of polypropylene.</title>
        <authorList>
            <person name="Gostincar C."/>
        </authorList>
    </citation>
    <scope>NUCLEOTIDE SEQUENCE</scope>
    <source>
        <strain evidence="2">EXF-13287</strain>
    </source>
</reference>
<feature type="transmembrane region" description="Helical" evidence="1">
    <location>
        <begin position="228"/>
        <end position="249"/>
    </location>
</feature>
<keyword evidence="1" id="KW-0812">Transmembrane</keyword>
<keyword evidence="1" id="KW-1133">Transmembrane helix</keyword>
<keyword evidence="1" id="KW-0472">Membrane</keyword>
<keyword evidence="3" id="KW-1185">Reference proteome</keyword>
<feature type="transmembrane region" description="Helical" evidence="1">
    <location>
        <begin position="184"/>
        <end position="208"/>
    </location>
</feature>
<organism evidence="2 3">
    <name type="scientific">Coniochaeta hoffmannii</name>
    <dbReference type="NCBI Taxonomy" id="91930"/>
    <lineage>
        <taxon>Eukaryota</taxon>
        <taxon>Fungi</taxon>
        <taxon>Dikarya</taxon>
        <taxon>Ascomycota</taxon>
        <taxon>Pezizomycotina</taxon>
        <taxon>Sordariomycetes</taxon>
        <taxon>Sordariomycetidae</taxon>
        <taxon>Coniochaetales</taxon>
        <taxon>Coniochaetaceae</taxon>
        <taxon>Coniochaeta</taxon>
    </lineage>
</organism>
<feature type="transmembrane region" description="Helical" evidence="1">
    <location>
        <begin position="114"/>
        <end position="132"/>
    </location>
</feature>
<comment type="caution">
    <text evidence="2">The sequence shown here is derived from an EMBL/GenBank/DDBJ whole genome shotgun (WGS) entry which is preliminary data.</text>
</comment>
<proteinExistence type="predicted"/>
<protein>
    <submittedName>
        <fullName evidence="2">Uncharacterized protein</fullName>
    </submittedName>
</protein>
<sequence>MLEIGWKAGPKRFSLSRSPLQHVDSLLEETQLGRDLTPTQPLSDMLQRVSGSFMVRMSRDSSHSYVYERYWETRKELFRQLRERTLQEMVDILVRHGARTSQSLVLTDKLAKNLAIAVYFLFYAACLPPLLVYKTDDIWTSMTESQKFGFMYFWAVIALLSPAFPLVIKGPPSEGYRFVLGGRAIWYTTCAAFFLVNHIVLPVLVIHANWQPFLTCKPTSECRLDCNNYTFLLPLVLGALEYVLGTLLYKYGDWAAWW</sequence>
<dbReference type="Proteomes" id="UP001174691">
    <property type="component" value="Unassembled WGS sequence"/>
</dbReference>
<accession>A0AA38VPI9</accession>
<dbReference type="EMBL" id="JANBVN010000106">
    <property type="protein sequence ID" value="KAJ9143953.1"/>
    <property type="molecule type" value="Genomic_DNA"/>
</dbReference>
<name>A0AA38VPI9_9PEZI</name>